<accession>A0ACB8QF69</accession>
<sequence length="1518" mass="165755">PMTPTSAASATADDAASAANTSSSTDSTSAPSILSPGSVVRRLPIPTPSANHSQTSITFVDVQDTADPNGDFDGLPPEVASADISIAPDGSFVETSSGQAAHELKKRYDRMLGVSVHNPSPFAITAFTNQHGRPMFRVGYVPPAVVLPVHALTRRHRRHRQAIPPGRTAEESVSDRRSPRRSRLSMNAFLPPAIFPSNTTYFPTNTIRVPEPTPPPQTSKDGARSPTTRRLRKTRSNPQLSAQSPSLAQEASAQPTHTGRGHSQSVTAADLPRFSTTMIAAPPPKPVLRVDLFSEVMHWPSHVPPSPSNSSSASYSSSSTLDTRSERSGTHGCLLSVIPNPFGPRVMFDSPSKPAVPHLHVPVIREMQSFESGLTARADPVPHSASAQRATFLSQASVSAGKDSPTPSEAPSAPPTPSLPATPFTPRPGSIDRGYTPTMETLMYTQYSTEVFDVLQTYRGLPLLEKLLPDSTETTVIKMSLTADERATPRDDPRFVIWGDVMPEPGPLAPDARTDGASTRSGRRSTKGSDDRPNLDGGSAADGAVAEPEKLLLAATIERWIAQLTSELNYDELLVFFMTYRLYIRPVDLCHLLICRFHWALGMHANEHDETVRRIVRVRTFVAMRYWLLTFFEVDFLPNRELRLLIAGWLNALKKDPILQKHHDASGIVRKLVSVVRECKEVHSQRIRPSAPVSRPSISSPPPSTPSSPPAKIHPLVALFGKSFEGYPVKGLTLNDSDIDLDFVPGDEEPYADSVLQQPLHRAIMEHRPSISATPLPLPITPATLPMHQNILSRAFVNTIGRLGRWKRVNSRPVAFNSRHASSTPIAVCGDVSAFDLELNETDDLLTVRGGVEQYLKMLEMDAHEAAPVFNQAEIEIPTSPQSDGSHPVHVSLDPSIRSSSRASSSSSSSYGQVFRSRYPHSASGSSRHNPWGVDVISIDDLDLSDDDEASGDLSSPPGLGAPKPPRRLPLRRDFEFVDRIRGSVSSMGLTSARNSVSTVASSRASGEPVSGGLGTAIHQWQVDALVDSLSDDEEAGDVENALRRLEGNLNPQRQREKSSKVDNWVKTIRERLEAGDYGQPLDAPRDSTEGGDGQGSRRSSVAWSVHTAGESSAQSSPRSARRIMPQHLTGTEANESATPVLAQTPYTVPLPPDRDHPEVDPAVPEEILKSRLSTSTMTMPLKFASPSALPHVHRSWVLNHSSSELAEHFAMIDKELFLEVKFEEMIGDEWKGAVDETNVLDWGAYLQDRARWKAERRAGWKTSGLTTVRARFNLVACFVQSEIVLTPPSSRHVLVGKFIRIAWKCYSLNNYSTLVAIIAGLRSDWVTRAMHKLWNRVNVYNLRMLNDLSSFASSEDDFAHVQIAVRTLEEAKAGGNDEASSTKGSATKGGKETPPAAGVPFVGIYLSQLHRYSHLPDLIDPTAPNEAVGIDRSTNNFQTLAHPEVFSTLAPLPPSMQLEPLVNVHKQRLIAGTIKSLVAGQHLASRVAFPVDKKLFQRCLKLRGLGQDMLQRAQAMY</sequence>
<feature type="non-terminal residue" evidence="1">
    <location>
        <position position="1518"/>
    </location>
</feature>
<reference evidence="1" key="2">
    <citation type="journal article" date="2022" name="New Phytol.">
        <title>Evolutionary transition to the ectomycorrhizal habit in the genomes of a hyperdiverse lineage of mushroom-forming fungi.</title>
        <authorList>
            <person name="Looney B."/>
            <person name="Miyauchi S."/>
            <person name="Morin E."/>
            <person name="Drula E."/>
            <person name="Courty P.E."/>
            <person name="Kohler A."/>
            <person name="Kuo A."/>
            <person name="LaButti K."/>
            <person name="Pangilinan J."/>
            <person name="Lipzen A."/>
            <person name="Riley R."/>
            <person name="Andreopoulos W."/>
            <person name="He G."/>
            <person name="Johnson J."/>
            <person name="Nolan M."/>
            <person name="Tritt A."/>
            <person name="Barry K.W."/>
            <person name="Grigoriev I.V."/>
            <person name="Nagy L.G."/>
            <person name="Hibbett D."/>
            <person name="Henrissat B."/>
            <person name="Matheny P.B."/>
            <person name="Labbe J."/>
            <person name="Martin F.M."/>
        </authorList>
    </citation>
    <scope>NUCLEOTIDE SEQUENCE</scope>
    <source>
        <strain evidence="1">EC-137</strain>
    </source>
</reference>
<proteinExistence type="predicted"/>
<evidence type="ECO:0000313" key="2">
    <source>
        <dbReference type="Proteomes" id="UP000814128"/>
    </source>
</evidence>
<keyword evidence="2" id="KW-1185">Reference proteome</keyword>
<reference evidence="1" key="1">
    <citation type="submission" date="2021-02" db="EMBL/GenBank/DDBJ databases">
        <authorList>
            <consortium name="DOE Joint Genome Institute"/>
            <person name="Ahrendt S."/>
            <person name="Looney B.P."/>
            <person name="Miyauchi S."/>
            <person name="Morin E."/>
            <person name="Drula E."/>
            <person name="Courty P.E."/>
            <person name="Chicoki N."/>
            <person name="Fauchery L."/>
            <person name="Kohler A."/>
            <person name="Kuo A."/>
            <person name="Labutti K."/>
            <person name="Pangilinan J."/>
            <person name="Lipzen A."/>
            <person name="Riley R."/>
            <person name="Andreopoulos W."/>
            <person name="He G."/>
            <person name="Johnson J."/>
            <person name="Barry K.W."/>
            <person name="Grigoriev I.V."/>
            <person name="Nagy L."/>
            <person name="Hibbett D."/>
            <person name="Henrissat B."/>
            <person name="Matheny P.B."/>
            <person name="Labbe J."/>
            <person name="Martin F."/>
        </authorList>
    </citation>
    <scope>NUCLEOTIDE SEQUENCE</scope>
    <source>
        <strain evidence="1">EC-137</strain>
    </source>
</reference>
<evidence type="ECO:0000313" key="1">
    <source>
        <dbReference type="EMBL" id="KAI0030459.1"/>
    </source>
</evidence>
<dbReference type="EMBL" id="MU273621">
    <property type="protein sequence ID" value="KAI0030459.1"/>
    <property type="molecule type" value="Genomic_DNA"/>
</dbReference>
<comment type="caution">
    <text evidence="1">The sequence shown here is derived from an EMBL/GenBank/DDBJ whole genome shotgun (WGS) entry which is preliminary data.</text>
</comment>
<dbReference type="Proteomes" id="UP000814128">
    <property type="component" value="Unassembled WGS sequence"/>
</dbReference>
<organism evidence="1 2">
    <name type="scientific">Vararia minispora EC-137</name>
    <dbReference type="NCBI Taxonomy" id="1314806"/>
    <lineage>
        <taxon>Eukaryota</taxon>
        <taxon>Fungi</taxon>
        <taxon>Dikarya</taxon>
        <taxon>Basidiomycota</taxon>
        <taxon>Agaricomycotina</taxon>
        <taxon>Agaricomycetes</taxon>
        <taxon>Russulales</taxon>
        <taxon>Lachnocladiaceae</taxon>
        <taxon>Vararia</taxon>
    </lineage>
</organism>
<name>A0ACB8QF69_9AGAM</name>
<protein>
    <submittedName>
        <fullName evidence="1">Uncharacterized protein</fullName>
    </submittedName>
</protein>
<feature type="non-terminal residue" evidence="1">
    <location>
        <position position="1"/>
    </location>
</feature>
<gene>
    <name evidence="1" type="ORF">K488DRAFT_26430</name>
</gene>